<protein>
    <submittedName>
        <fullName evidence="1">Uncharacterized protein</fullName>
    </submittedName>
</protein>
<organism evidence="1 2">
    <name type="scientific">Hoylesella saccharolytica F0055</name>
    <dbReference type="NCBI Taxonomy" id="1127699"/>
    <lineage>
        <taxon>Bacteria</taxon>
        <taxon>Pseudomonadati</taxon>
        <taxon>Bacteroidota</taxon>
        <taxon>Bacteroidia</taxon>
        <taxon>Bacteroidales</taxon>
        <taxon>Prevotellaceae</taxon>
        <taxon>Hoylesella</taxon>
    </lineage>
</organism>
<evidence type="ECO:0000313" key="2">
    <source>
        <dbReference type="Proteomes" id="UP000010433"/>
    </source>
</evidence>
<reference evidence="1 2" key="1">
    <citation type="submission" date="2012-05" db="EMBL/GenBank/DDBJ databases">
        <authorList>
            <person name="Weinstock G."/>
            <person name="Sodergren E."/>
            <person name="Lobos E.A."/>
            <person name="Fulton L."/>
            <person name="Fulton R."/>
            <person name="Courtney L."/>
            <person name="Fronick C."/>
            <person name="O'Laughlin M."/>
            <person name="Godfrey J."/>
            <person name="Wilson R.M."/>
            <person name="Miner T."/>
            <person name="Farmer C."/>
            <person name="Delehaunty K."/>
            <person name="Cordes M."/>
            <person name="Minx P."/>
            <person name="Tomlinson C."/>
            <person name="Chen J."/>
            <person name="Wollam A."/>
            <person name="Pepin K.H."/>
            <person name="Bhonagiri V."/>
            <person name="Zhang X."/>
            <person name="Suruliraj S."/>
            <person name="Warren W."/>
            <person name="Mitreva M."/>
            <person name="Mardis E.R."/>
            <person name="Wilson R.K."/>
        </authorList>
    </citation>
    <scope>NUCLEOTIDE SEQUENCE [LARGE SCALE GENOMIC DNA]</scope>
    <source>
        <strain evidence="1 2">F0055</strain>
    </source>
</reference>
<evidence type="ECO:0000313" key="1">
    <source>
        <dbReference type="EMBL" id="EKX97519.1"/>
    </source>
</evidence>
<gene>
    <name evidence="1" type="ORF">HMPREF9151_02117</name>
</gene>
<dbReference type="STRING" id="1127699.HMPREF9151_02117"/>
<dbReference type="Proteomes" id="UP000010433">
    <property type="component" value="Unassembled WGS sequence"/>
</dbReference>
<dbReference type="HOGENOM" id="CLU_3237826_0_0_10"/>
<dbReference type="EMBL" id="AMEP01000138">
    <property type="protein sequence ID" value="EKX97519.1"/>
    <property type="molecule type" value="Genomic_DNA"/>
</dbReference>
<accession>L1N2N5</accession>
<keyword evidence="2" id="KW-1185">Reference proteome</keyword>
<dbReference type="AlphaFoldDB" id="L1N2N5"/>
<comment type="caution">
    <text evidence="1">The sequence shown here is derived from an EMBL/GenBank/DDBJ whole genome shotgun (WGS) entry which is preliminary data.</text>
</comment>
<sequence>MKRSDICIFSLSIILSLVRDKFISVQINHYFRIKRYLHRPQHK</sequence>
<proteinExistence type="predicted"/>
<name>L1N2N5_9BACT</name>